<dbReference type="STRING" id="235985.SAMN05414137_103126"/>
<dbReference type="EMBL" id="FOAZ01000003">
    <property type="protein sequence ID" value="SEK68993.1"/>
    <property type="molecule type" value="Genomic_DNA"/>
</dbReference>
<evidence type="ECO:0000256" key="2">
    <source>
        <dbReference type="SAM" id="MobiDB-lite"/>
    </source>
</evidence>
<sequence length="351" mass="38530">MNYPILLEKTLARPESRWPRRTRREDTPALPPGAVFVFRVGGDYREYPRDLVFDPTHPDVLDASSVSLVDTRWRMVTVDRVVPSISEGASFTLRASFRCQVSNAVTVAREGINDVSALLSAYLGQDYKLISIAAAHAMTDVNAVRAEVKARLDASMAVAPPDIDGLSIEFMTIEVLTPHDVGEHERKLMEEARRQELAKRRGTYEAGLVEESAALIGRGSAWTDAQALVHGSLSPAELADRRRQAELDAEVARAQQEALALERAHEMALRRLETETRLVHAVLDQLAASGTYVNYEDVLHQVLGRGGVSAAEEPHELGSGGATPADRNDGRPQQGSRPQDGFINDEEGLYS</sequence>
<keyword evidence="4" id="KW-1185">Reference proteome</keyword>
<gene>
    <name evidence="3" type="ORF">SAMN05414137_103126</name>
</gene>
<feature type="region of interest" description="Disordered" evidence="2">
    <location>
        <begin position="309"/>
        <end position="351"/>
    </location>
</feature>
<evidence type="ECO:0000313" key="4">
    <source>
        <dbReference type="Proteomes" id="UP000183015"/>
    </source>
</evidence>
<dbReference type="AlphaFoldDB" id="A0A1H7J2L6"/>
<accession>A0A1H7J2L6</accession>
<organism evidence="3 4">
    <name type="scientific">Streptacidiphilus jiangxiensis</name>
    <dbReference type="NCBI Taxonomy" id="235985"/>
    <lineage>
        <taxon>Bacteria</taxon>
        <taxon>Bacillati</taxon>
        <taxon>Actinomycetota</taxon>
        <taxon>Actinomycetes</taxon>
        <taxon>Kitasatosporales</taxon>
        <taxon>Streptomycetaceae</taxon>
        <taxon>Streptacidiphilus</taxon>
    </lineage>
</organism>
<name>A0A1H7J2L6_STRJI</name>
<dbReference type="RefSeq" id="WP_042454294.1">
    <property type="nucleotide sequence ID" value="NZ_BBPN01000032.1"/>
</dbReference>
<reference evidence="4" key="1">
    <citation type="submission" date="2016-10" db="EMBL/GenBank/DDBJ databases">
        <authorList>
            <person name="Varghese N."/>
        </authorList>
    </citation>
    <scope>NUCLEOTIDE SEQUENCE [LARGE SCALE GENOMIC DNA]</scope>
    <source>
        <strain evidence="4">DSM 45096 / BCRC 16803 / CGMCC 4.1857 / CIP 109030 / JCM 12277 / KCTC 19219 / NBRC 100920 / 33214</strain>
    </source>
</reference>
<keyword evidence="1" id="KW-0175">Coiled coil</keyword>
<evidence type="ECO:0000256" key="1">
    <source>
        <dbReference type="SAM" id="Coils"/>
    </source>
</evidence>
<proteinExistence type="predicted"/>
<evidence type="ECO:0008006" key="5">
    <source>
        <dbReference type="Google" id="ProtNLM"/>
    </source>
</evidence>
<dbReference type="Proteomes" id="UP000183015">
    <property type="component" value="Unassembled WGS sequence"/>
</dbReference>
<evidence type="ECO:0000313" key="3">
    <source>
        <dbReference type="EMBL" id="SEK68993.1"/>
    </source>
</evidence>
<feature type="coiled-coil region" evidence="1">
    <location>
        <begin position="244"/>
        <end position="271"/>
    </location>
</feature>
<dbReference type="OrthoDB" id="4132762at2"/>
<protein>
    <recommendedName>
        <fullName evidence="5">SPFH domain / Band 7 family protein</fullName>
    </recommendedName>
</protein>